<organism evidence="2 3">
    <name type="scientific">Thelonectria olida</name>
    <dbReference type="NCBI Taxonomy" id="1576542"/>
    <lineage>
        <taxon>Eukaryota</taxon>
        <taxon>Fungi</taxon>
        <taxon>Dikarya</taxon>
        <taxon>Ascomycota</taxon>
        <taxon>Pezizomycotina</taxon>
        <taxon>Sordariomycetes</taxon>
        <taxon>Hypocreomycetidae</taxon>
        <taxon>Hypocreales</taxon>
        <taxon>Nectriaceae</taxon>
        <taxon>Thelonectria</taxon>
    </lineage>
</organism>
<accession>A0A9P9AS48</accession>
<gene>
    <name evidence="2" type="ORF">B0T10DRAFT_479490</name>
</gene>
<dbReference type="AlphaFoldDB" id="A0A9P9AS48"/>
<protein>
    <submittedName>
        <fullName evidence="2">Uncharacterized protein</fullName>
    </submittedName>
</protein>
<feature type="region of interest" description="Disordered" evidence="1">
    <location>
        <begin position="178"/>
        <end position="226"/>
    </location>
</feature>
<keyword evidence="3" id="KW-1185">Reference proteome</keyword>
<sequence>MTTGSSAIESGSSLTTASSPYRNTTISEAAGVSAKTTTSGRAISTSYPAWNSTTTSCSSETNAVNSTSSCTLTQTPSTSCSDSVTIHPHATGAPATDSTSNCTETHPWTFRPPVPIPVTSICNSSSTTSTCNTSRWVNATAKSTSLQSMGNAQPTTLETVTTGDPGSNVAKSNYPSAAATGVDKLPDDPNFPWGGDSPIHRHGNVSELGAGSHKEPPSFSPPRRRWEQVVSKLRSLWRDNGSDDEEQV</sequence>
<evidence type="ECO:0000313" key="2">
    <source>
        <dbReference type="EMBL" id="KAH6894092.1"/>
    </source>
</evidence>
<reference evidence="2 3" key="1">
    <citation type="journal article" date="2021" name="Nat. Commun.">
        <title>Genetic determinants of endophytism in the Arabidopsis root mycobiome.</title>
        <authorList>
            <person name="Mesny F."/>
            <person name="Miyauchi S."/>
            <person name="Thiergart T."/>
            <person name="Pickel B."/>
            <person name="Atanasova L."/>
            <person name="Karlsson M."/>
            <person name="Huettel B."/>
            <person name="Barry K.W."/>
            <person name="Haridas S."/>
            <person name="Chen C."/>
            <person name="Bauer D."/>
            <person name="Andreopoulos W."/>
            <person name="Pangilinan J."/>
            <person name="LaButti K."/>
            <person name="Riley R."/>
            <person name="Lipzen A."/>
            <person name="Clum A."/>
            <person name="Drula E."/>
            <person name="Henrissat B."/>
            <person name="Kohler A."/>
            <person name="Grigoriev I.V."/>
            <person name="Martin F.M."/>
            <person name="Hacquard S."/>
        </authorList>
    </citation>
    <scope>NUCLEOTIDE SEQUENCE [LARGE SCALE GENOMIC DNA]</scope>
    <source>
        <strain evidence="2 3">MPI-CAGE-CH-0241</strain>
    </source>
</reference>
<dbReference type="EMBL" id="JAGPYM010000005">
    <property type="protein sequence ID" value="KAH6894092.1"/>
    <property type="molecule type" value="Genomic_DNA"/>
</dbReference>
<evidence type="ECO:0000256" key="1">
    <source>
        <dbReference type="SAM" id="MobiDB-lite"/>
    </source>
</evidence>
<dbReference type="OrthoDB" id="5104805at2759"/>
<dbReference type="Proteomes" id="UP000777438">
    <property type="component" value="Unassembled WGS sequence"/>
</dbReference>
<evidence type="ECO:0000313" key="3">
    <source>
        <dbReference type="Proteomes" id="UP000777438"/>
    </source>
</evidence>
<comment type="caution">
    <text evidence="2">The sequence shown here is derived from an EMBL/GenBank/DDBJ whole genome shotgun (WGS) entry which is preliminary data.</text>
</comment>
<proteinExistence type="predicted"/>
<name>A0A9P9AS48_9HYPO</name>